<evidence type="ECO:0000259" key="11">
    <source>
        <dbReference type="Pfam" id="PF01478"/>
    </source>
</evidence>
<accession>A0ABV0IMJ3</accession>
<evidence type="ECO:0000256" key="5">
    <source>
        <dbReference type="ARBA" id="ARBA00022692"/>
    </source>
</evidence>
<dbReference type="EC" id="2.1.1.-" evidence="9"/>
<evidence type="ECO:0000256" key="6">
    <source>
        <dbReference type="ARBA" id="ARBA00022989"/>
    </source>
</evidence>
<evidence type="ECO:0000256" key="4">
    <source>
        <dbReference type="ARBA" id="ARBA00022519"/>
    </source>
</evidence>
<feature type="domain" description="Prepilin peptidase A24 N-terminal" evidence="12">
    <location>
        <begin position="52"/>
        <end position="155"/>
    </location>
</feature>
<dbReference type="PANTHER" id="PTHR30487:SF0">
    <property type="entry name" value="PREPILIN LEADER PEPTIDASE_N-METHYLTRANSFERASE-RELATED"/>
    <property type="match status" value="1"/>
</dbReference>
<keyword evidence="7 10" id="KW-0472">Membrane</keyword>
<dbReference type="InterPro" id="IPR010627">
    <property type="entry name" value="Prepilin_pept_A24_N"/>
</dbReference>
<protein>
    <recommendedName>
        <fullName evidence="9">Prepilin leader peptidase/N-methyltransferase</fullName>
        <ecNumber evidence="9">2.1.1.-</ecNumber>
        <ecNumber evidence="9">3.4.23.43</ecNumber>
    </recommendedName>
</protein>
<dbReference type="RefSeq" id="WP_347937853.1">
    <property type="nucleotide sequence ID" value="NZ_CP158160.1"/>
</dbReference>
<dbReference type="Proteomes" id="UP001462502">
    <property type="component" value="Unassembled WGS sequence"/>
</dbReference>
<keyword evidence="4" id="KW-0997">Cell inner membrane</keyword>
<dbReference type="EMBL" id="JBDXMI010000001">
    <property type="protein sequence ID" value="MEO9382507.1"/>
    <property type="molecule type" value="Genomic_DNA"/>
</dbReference>
<evidence type="ECO:0000256" key="8">
    <source>
        <dbReference type="RuleBase" id="RU003793"/>
    </source>
</evidence>
<evidence type="ECO:0000256" key="3">
    <source>
        <dbReference type="ARBA" id="ARBA00022475"/>
    </source>
</evidence>
<keyword evidence="9" id="KW-0511">Multifunctional enzyme</keyword>
<evidence type="ECO:0000313" key="14">
    <source>
        <dbReference type="Proteomes" id="UP001462502"/>
    </source>
</evidence>
<evidence type="ECO:0000256" key="10">
    <source>
        <dbReference type="SAM" id="Phobius"/>
    </source>
</evidence>
<feature type="transmembrane region" description="Helical" evidence="10">
    <location>
        <begin position="45"/>
        <end position="67"/>
    </location>
</feature>
<evidence type="ECO:0000259" key="12">
    <source>
        <dbReference type="Pfam" id="PF06750"/>
    </source>
</evidence>
<dbReference type="InterPro" id="IPR050882">
    <property type="entry name" value="Prepilin_peptidase/N-MTase"/>
</dbReference>
<keyword evidence="9" id="KW-0645">Protease</keyword>
<dbReference type="InterPro" id="IPR000045">
    <property type="entry name" value="Prepilin_IV_endopep_pep"/>
</dbReference>
<keyword evidence="9 13" id="KW-0378">Hydrolase</keyword>
<organism evidence="13 14">
    <name type="scientific">Chromobacterium phragmitis</name>
    <dbReference type="NCBI Taxonomy" id="2202141"/>
    <lineage>
        <taxon>Bacteria</taxon>
        <taxon>Pseudomonadati</taxon>
        <taxon>Pseudomonadota</taxon>
        <taxon>Betaproteobacteria</taxon>
        <taxon>Neisseriales</taxon>
        <taxon>Chromobacteriaceae</taxon>
        <taxon>Chromobacterium</taxon>
    </lineage>
</organism>
<dbReference type="Pfam" id="PF06750">
    <property type="entry name" value="A24_N_bact"/>
    <property type="match status" value="1"/>
</dbReference>
<comment type="similarity">
    <text evidence="2 8">Belongs to the peptidase A24 family.</text>
</comment>
<feature type="transmembrane region" description="Helical" evidence="10">
    <location>
        <begin position="189"/>
        <end position="206"/>
    </location>
</feature>
<feature type="transmembrane region" description="Helical" evidence="10">
    <location>
        <begin position="163"/>
        <end position="182"/>
    </location>
</feature>
<evidence type="ECO:0000256" key="1">
    <source>
        <dbReference type="ARBA" id="ARBA00004429"/>
    </source>
</evidence>
<name>A0ABV0IMJ3_9NEIS</name>
<gene>
    <name evidence="13" type="ORF">ABI908_00050</name>
</gene>
<keyword evidence="6 10" id="KW-1133">Transmembrane helix</keyword>
<evidence type="ECO:0000256" key="7">
    <source>
        <dbReference type="ARBA" id="ARBA00023136"/>
    </source>
</evidence>
<dbReference type="Gene3D" id="1.20.120.1220">
    <property type="match status" value="1"/>
</dbReference>
<dbReference type="Pfam" id="PF01478">
    <property type="entry name" value="Peptidase_A24"/>
    <property type="match status" value="1"/>
</dbReference>
<sequence length="321" mass="34641">MDQSTPSYPCRVQRLKNALAFSGSSIALLAAFTLLKISAPPHAQSAGIMLALGLAFGSFLNALAYRLPIMIEQAWLRECREAVGLATAGHARVTLSRPRSHCPACGHELALWELIPVISYIWLRGRCHSCGRTISLRYPSVELAIASCFALIGWTYGFQLQTLGLAVFVYFLAALALIDLDARLLPDALTQPLLWLGLLANTFQLQSSLNEAVIGAAAGYALMWSIAALSRLATGKDGLGEGDFKLVAAMAAWLGWPALPLIILLSFSTSAAIGTMRIKLRLAQPDSPQPFGPYLVAAGLASLIWGRQIIDWYLRIALSGY</sequence>
<evidence type="ECO:0000256" key="9">
    <source>
        <dbReference type="RuleBase" id="RU003794"/>
    </source>
</evidence>
<feature type="domain" description="Prepilin type IV endopeptidase peptidase" evidence="11">
    <location>
        <begin position="167"/>
        <end position="274"/>
    </location>
</feature>
<comment type="subcellular location">
    <subcellularLocation>
        <location evidence="1">Cell inner membrane</location>
        <topology evidence="1">Multi-pass membrane protein</topology>
    </subcellularLocation>
    <subcellularLocation>
        <location evidence="9">Cell membrane</location>
        <topology evidence="9">Multi-pass membrane protein</topology>
    </subcellularLocation>
</comment>
<keyword evidence="5 9" id="KW-0812">Transmembrane</keyword>
<keyword evidence="3" id="KW-1003">Cell membrane</keyword>
<evidence type="ECO:0000313" key="13">
    <source>
        <dbReference type="EMBL" id="MEO9382507.1"/>
    </source>
</evidence>
<dbReference type="InterPro" id="IPR014032">
    <property type="entry name" value="Peptidase_A24A_bac"/>
</dbReference>
<proteinExistence type="inferred from homology"/>
<evidence type="ECO:0000256" key="2">
    <source>
        <dbReference type="ARBA" id="ARBA00005801"/>
    </source>
</evidence>
<keyword evidence="9" id="KW-0489">Methyltransferase</keyword>
<comment type="caution">
    <text evidence="13">The sequence shown here is derived from an EMBL/GenBank/DDBJ whole genome shotgun (WGS) entry which is preliminary data.</text>
</comment>
<feature type="transmembrane region" description="Helical" evidence="10">
    <location>
        <begin position="18"/>
        <end position="39"/>
    </location>
</feature>
<comment type="catalytic activity">
    <reaction evidence="9">
        <text>Typically cleaves a -Gly-|-Phe- bond to release an N-terminal, basic peptide of 5-8 residues from type IV prepilin, and then N-methylates the new N-terminal amino group, the methyl donor being S-adenosyl-L-methionine.</text>
        <dbReference type="EC" id="3.4.23.43"/>
    </reaction>
</comment>
<keyword evidence="9" id="KW-0808">Transferase</keyword>
<dbReference type="EC" id="3.4.23.43" evidence="9"/>
<reference evidence="13 14" key="1">
    <citation type="submission" date="2024-05" db="EMBL/GenBank/DDBJ databases">
        <authorList>
            <person name="De Oliveira J.P."/>
            <person name="Noriler S.A."/>
            <person name="De Oliveira A.G."/>
            <person name="Sipoli D.S."/>
        </authorList>
    </citation>
    <scope>NUCLEOTIDE SEQUENCE [LARGE SCALE GENOMIC DNA]</scope>
    <source>
        <strain evidence="13 14">LABIM192</strain>
    </source>
</reference>
<feature type="transmembrane region" description="Helical" evidence="10">
    <location>
        <begin position="246"/>
        <end position="274"/>
    </location>
</feature>
<feature type="transmembrane region" description="Helical" evidence="10">
    <location>
        <begin position="212"/>
        <end position="234"/>
    </location>
</feature>
<dbReference type="GO" id="GO:0016787">
    <property type="term" value="F:hydrolase activity"/>
    <property type="evidence" value="ECO:0007669"/>
    <property type="project" value="UniProtKB-KW"/>
</dbReference>
<dbReference type="PANTHER" id="PTHR30487">
    <property type="entry name" value="TYPE 4 PREPILIN-LIKE PROTEINS LEADER PEPTIDE-PROCESSING ENZYME"/>
    <property type="match status" value="1"/>
</dbReference>
<comment type="function">
    <text evidence="9">Plays an essential role in type IV pili and type II pseudopili formation by proteolytically removing the leader sequence from substrate proteins and subsequently monomethylating the alpha-amino group of the newly exposed N-terminal phenylalanine.</text>
</comment>
<dbReference type="PRINTS" id="PR00864">
    <property type="entry name" value="PREPILNPTASE"/>
</dbReference>
<keyword evidence="14" id="KW-1185">Reference proteome</keyword>